<dbReference type="InterPro" id="IPR045865">
    <property type="entry name" value="ACT-like_dom_sf"/>
</dbReference>
<feature type="domain" description="ACT" evidence="3">
    <location>
        <begin position="57"/>
        <end position="132"/>
    </location>
</feature>
<dbReference type="InterPro" id="IPR002912">
    <property type="entry name" value="ACT_dom"/>
</dbReference>
<sequence>MMQGREEKSILTGEAVSCNPMAKVCWPYFDPEYENLSMRINPPRVSVDNLSCSDCTLIKVDSMNKPGILLEVVQILTDIDLLITKAYISSDGGWFMDVFHVTDQQGNKITDGKIIDYIEKALGPKGDTIDGVKTWPGKRVGVHSVGDHTAIELIGKDRPGLLSEISAVLADLHFNVVGAEVWTHNRRIACVVYVNDDATCRAVDDPTRLSVMEEQLKNVLRGCEDDDKVARTSFSMGFTHVDRRLHQMLFADRDYEGGGTTIEADYPPSFKPKITIDRCEDKGYSAVSVMCKDRPKLMFDIVCTLTDMQYVVSMPAFHPMVPMHHRYMHDYSLINSPTCTSISSSLFKQTEYFIRHMDGCTLDNEGEKERVIKCLEAAIRRRVSETFAGLSVVQLKKRGWTLLAVVEGAVSTLRFGSLWRVLRAWSWKGLSLELCAKDRVGLLSEVTRVLREHGLSVTRAGVSTVGEQAMNVFYVRDASGKPVDMKTIEALRKEIGHTMMLNVKKEPSSAKTPEASGWAKTSFFFGSLFERFLT</sequence>
<keyword evidence="1 2" id="KW-0677">Repeat</keyword>
<evidence type="ECO:0000256" key="1">
    <source>
        <dbReference type="ARBA" id="ARBA00022737"/>
    </source>
</evidence>
<dbReference type="Pfam" id="PF01842">
    <property type="entry name" value="ACT"/>
    <property type="match status" value="2"/>
</dbReference>
<name>A0A438J3C0_VITVI</name>
<evidence type="ECO:0000313" key="5">
    <source>
        <dbReference type="Proteomes" id="UP000288805"/>
    </source>
</evidence>
<dbReference type="AlphaFoldDB" id="A0A438J3C0"/>
<dbReference type="PROSITE" id="PS51671">
    <property type="entry name" value="ACT"/>
    <property type="match status" value="3"/>
</dbReference>
<dbReference type="GO" id="GO:0016597">
    <property type="term" value="F:amino acid binding"/>
    <property type="evidence" value="ECO:0007669"/>
    <property type="project" value="UniProtKB-UniRule"/>
</dbReference>
<dbReference type="CDD" id="cd04895">
    <property type="entry name" value="ACT_ACR_1"/>
    <property type="match status" value="1"/>
</dbReference>
<dbReference type="Gene3D" id="3.30.70.260">
    <property type="match status" value="2"/>
</dbReference>
<dbReference type="Proteomes" id="UP000288805">
    <property type="component" value="Unassembled WGS sequence"/>
</dbReference>
<dbReference type="PANTHER" id="PTHR31096:SF5">
    <property type="entry name" value="ACT DOMAIN-CONTAINING PROTEIN ACR3"/>
    <property type="match status" value="1"/>
</dbReference>
<protein>
    <recommendedName>
        <fullName evidence="2">ACT domain-containing protein ACR</fullName>
    </recommendedName>
    <alternativeName>
        <fullName evidence="2">Protein ACT DOMAIN REPEATS</fullName>
    </alternativeName>
</protein>
<dbReference type="PANTHER" id="PTHR31096">
    <property type="entry name" value="ACT DOMAIN-CONTAINING PROTEIN ACR4-RELATED"/>
    <property type="match status" value="1"/>
</dbReference>
<dbReference type="SUPFAM" id="SSF55021">
    <property type="entry name" value="ACT-like"/>
    <property type="match status" value="3"/>
</dbReference>
<comment type="caution">
    <text evidence="4">The sequence shown here is derived from an EMBL/GenBank/DDBJ whole genome shotgun (WGS) entry which is preliminary data.</text>
</comment>
<feature type="domain" description="ACT" evidence="3">
    <location>
        <begin position="150"/>
        <end position="234"/>
    </location>
</feature>
<comment type="function">
    <text evidence="2">Binds amino acids.</text>
</comment>
<dbReference type="CDD" id="cd04925">
    <property type="entry name" value="ACT_ACR_2"/>
    <property type="match status" value="1"/>
</dbReference>
<organism evidence="4 5">
    <name type="scientific">Vitis vinifera</name>
    <name type="common">Grape</name>
    <dbReference type="NCBI Taxonomy" id="29760"/>
    <lineage>
        <taxon>Eukaryota</taxon>
        <taxon>Viridiplantae</taxon>
        <taxon>Streptophyta</taxon>
        <taxon>Embryophyta</taxon>
        <taxon>Tracheophyta</taxon>
        <taxon>Spermatophyta</taxon>
        <taxon>Magnoliopsida</taxon>
        <taxon>eudicotyledons</taxon>
        <taxon>Gunneridae</taxon>
        <taxon>Pentapetalae</taxon>
        <taxon>rosids</taxon>
        <taxon>Vitales</taxon>
        <taxon>Vitaceae</taxon>
        <taxon>Viteae</taxon>
        <taxon>Vitis</taxon>
    </lineage>
</organism>
<dbReference type="CDD" id="cd04926">
    <property type="entry name" value="ACT_ACR_4"/>
    <property type="match status" value="1"/>
</dbReference>
<dbReference type="EMBL" id="QGNW01000066">
    <property type="protein sequence ID" value="RVX03406.1"/>
    <property type="molecule type" value="Genomic_DNA"/>
</dbReference>
<evidence type="ECO:0000259" key="3">
    <source>
        <dbReference type="PROSITE" id="PS51671"/>
    </source>
</evidence>
<evidence type="ECO:0000256" key="2">
    <source>
        <dbReference type="RuleBase" id="RU369043"/>
    </source>
</evidence>
<dbReference type="InterPro" id="IPR040217">
    <property type="entry name" value="ACR1-12"/>
</dbReference>
<accession>A0A438J3C0</accession>
<reference evidence="4 5" key="1">
    <citation type="journal article" date="2018" name="PLoS Genet.">
        <title>Population sequencing reveals clonal diversity and ancestral inbreeding in the grapevine cultivar Chardonnay.</title>
        <authorList>
            <person name="Roach M.J."/>
            <person name="Johnson D.L."/>
            <person name="Bohlmann J."/>
            <person name="van Vuuren H.J."/>
            <person name="Jones S.J."/>
            <person name="Pretorius I.S."/>
            <person name="Schmidt S.A."/>
            <person name="Borneman A.R."/>
        </authorList>
    </citation>
    <scope>NUCLEOTIDE SEQUENCE [LARGE SCALE GENOMIC DNA]</scope>
    <source>
        <strain evidence="5">cv. Chardonnay</strain>
        <tissue evidence="4">Leaf</tissue>
    </source>
</reference>
<evidence type="ECO:0000313" key="4">
    <source>
        <dbReference type="EMBL" id="RVX03406.1"/>
    </source>
</evidence>
<gene>
    <name evidence="4" type="primary">ACR3_1</name>
    <name evidence="4" type="ORF">CK203_019989</name>
</gene>
<dbReference type="FunFam" id="3.30.70.260:FF:000063">
    <property type="entry name" value="ACT domain repeat 6"/>
    <property type="match status" value="1"/>
</dbReference>
<proteinExistence type="predicted"/>
<feature type="domain" description="ACT" evidence="3">
    <location>
        <begin position="431"/>
        <end position="508"/>
    </location>
</feature>